<gene>
    <name evidence="3" type="ORF">HDA32_006021</name>
</gene>
<evidence type="ECO:0000313" key="4">
    <source>
        <dbReference type="Proteomes" id="UP000589036"/>
    </source>
</evidence>
<feature type="transmembrane region" description="Helical" evidence="2">
    <location>
        <begin position="41"/>
        <end position="68"/>
    </location>
</feature>
<keyword evidence="2" id="KW-1133">Transmembrane helix</keyword>
<dbReference type="InterPro" id="IPR009937">
    <property type="entry name" value="Phage_holin_3_6"/>
</dbReference>
<evidence type="ECO:0000256" key="2">
    <source>
        <dbReference type="SAM" id="Phobius"/>
    </source>
</evidence>
<dbReference type="AlphaFoldDB" id="A0A852U3X8"/>
<sequence length="128" mass="13222">MTEPSTADLVKQASEQISHLVRDELRLAQVEMKEKGRHVGLGAGMFGAGGLVALFGLGTLIAGLVLLLALVLPAWASALIVAAVLFAVAGVLALMGRKQVGQGTPMKPEETTSSVQADVAEIKGRAHP</sequence>
<evidence type="ECO:0000313" key="3">
    <source>
        <dbReference type="EMBL" id="NYE50901.1"/>
    </source>
</evidence>
<dbReference type="EMBL" id="JACCCC010000001">
    <property type="protein sequence ID" value="NYE50901.1"/>
    <property type="molecule type" value="Genomic_DNA"/>
</dbReference>
<protein>
    <submittedName>
        <fullName evidence="3">Putative membrane protein YqjE</fullName>
    </submittedName>
</protein>
<proteinExistence type="predicted"/>
<evidence type="ECO:0000256" key="1">
    <source>
        <dbReference type="SAM" id="MobiDB-lite"/>
    </source>
</evidence>
<dbReference type="Pfam" id="PF07332">
    <property type="entry name" value="Phage_holin_3_6"/>
    <property type="match status" value="1"/>
</dbReference>
<keyword evidence="4" id="KW-1185">Reference proteome</keyword>
<keyword evidence="2" id="KW-0472">Membrane</keyword>
<name>A0A852U3X8_9ACTN</name>
<feature type="region of interest" description="Disordered" evidence="1">
    <location>
        <begin position="99"/>
        <end position="128"/>
    </location>
</feature>
<feature type="transmembrane region" description="Helical" evidence="2">
    <location>
        <begin position="74"/>
        <end position="96"/>
    </location>
</feature>
<dbReference type="RefSeq" id="WP_312863387.1">
    <property type="nucleotide sequence ID" value="NZ_BAAAYY010000005.1"/>
</dbReference>
<dbReference type="Proteomes" id="UP000589036">
    <property type="component" value="Unassembled WGS sequence"/>
</dbReference>
<accession>A0A852U3X8</accession>
<comment type="caution">
    <text evidence="3">The sequence shown here is derived from an EMBL/GenBank/DDBJ whole genome shotgun (WGS) entry which is preliminary data.</text>
</comment>
<reference evidence="3 4" key="1">
    <citation type="submission" date="2020-07" db="EMBL/GenBank/DDBJ databases">
        <title>Sequencing the genomes of 1000 actinobacteria strains.</title>
        <authorList>
            <person name="Klenk H.-P."/>
        </authorList>
    </citation>
    <scope>NUCLEOTIDE SEQUENCE [LARGE SCALE GENOMIC DNA]</scope>
    <source>
        <strain evidence="3 4">CXB654</strain>
    </source>
</reference>
<keyword evidence="2" id="KW-0812">Transmembrane</keyword>
<organism evidence="3 4">
    <name type="scientific">Spinactinospora alkalitolerans</name>
    <dbReference type="NCBI Taxonomy" id="687207"/>
    <lineage>
        <taxon>Bacteria</taxon>
        <taxon>Bacillati</taxon>
        <taxon>Actinomycetota</taxon>
        <taxon>Actinomycetes</taxon>
        <taxon>Streptosporangiales</taxon>
        <taxon>Nocardiopsidaceae</taxon>
        <taxon>Spinactinospora</taxon>
    </lineage>
</organism>